<dbReference type="STRING" id="29655.A0A0K9Q0P7"/>
<dbReference type="GO" id="GO:0015297">
    <property type="term" value="F:antiporter activity"/>
    <property type="evidence" value="ECO:0007669"/>
    <property type="project" value="InterPro"/>
</dbReference>
<dbReference type="GO" id="GO:0016020">
    <property type="term" value="C:membrane"/>
    <property type="evidence" value="ECO:0007669"/>
    <property type="project" value="InterPro"/>
</dbReference>
<keyword evidence="2" id="KW-1133">Transmembrane helix</keyword>
<evidence type="ECO:0000256" key="2">
    <source>
        <dbReference type="SAM" id="Phobius"/>
    </source>
</evidence>
<comment type="caution">
    <text evidence="3">The sequence shown here is derived from an EMBL/GenBank/DDBJ whole genome shotgun (WGS) entry which is preliminary data.</text>
</comment>
<dbReference type="Proteomes" id="UP000036987">
    <property type="component" value="Unassembled WGS sequence"/>
</dbReference>
<dbReference type="PANTHER" id="PTHR11206">
    <property type="entry name" value="MULTIDRUG RESISTANCE PROTEIN"/>
    <property type="match status" value="1"/>
</dbReference>
<feature type="transmembrane region" description="Helical" evidence="2">
    <location>
        <begin position="102"/>
        <end position="125"/>
    </location>
</feature>
<comment type="similarity">
    <text evidence="1">Belongs to the multi antimicrobial extrusion (MATE) (TC 2.A.66.1) family.</text>
</comment>
<keyword evidence="4" id="KW-1185">Reference proteome</keyword>
<dbReference type="Pfam" id="PF01554">
    <property type="entry name" value="MatE"/>
    <property type="match status" value="1"/>
</dbReference>
<accession>A0A0K9Q0P7</accession>
<name>A0A0K9Q0P7_ZOSMR</name>
<feature type="transmembrane region" description="Helical" evidence="2">
    <location>
        <begin position="58"/>
        <end position="82"/>
    </location>
</feature>
<dbReference type="Gene3D" id="3.30.300.130">
    <property type="entry name" value="Fe-S cluster assembly (FSCA)"/>
    <property type="match status" value="1"/>
</dbReference>
<dbReference type="EMBL" id="LFYR01000252">
    <property type="protein sequence ID" value="KMZ74724.1"/>
    <property type="molecule type" value="Genomic_DNA"/>
</dbReference>
<evidence type="ECO:0000256" key="1">
    <source>
        <dbReference type="ARBA" id="ARBA00010199"/>
    </source>
</evidence>
<dbReference type="GO" id="GO:0042910">
    <property type="term" value="F:xenobiotic transmembrane transporter activity"/>
    <property type="evidence" value="ECO:0007669"/>
    <property type="project" value="InterPro"/>
</dbReference>
<reference evidence="4" key="1">
    <citation type="journal article" date="2016" name="Nature">
        <title>The genome of the seagrass Zostera marina reveals angiosperm adaptation to the sea.</title>
        <authorList>
            <person name="Olsen J.L."/>
            <person name="Rouze P."/>
            <person name="Verhelst B."/>
            <person name="Lin Y.-C."/>
            <person name="Bayer T."/>
            <person name="Collen J."/>
            <person name="Dattolo E."/>
            <person name="De Paoli E."/>
            <person name="Dittami S."/>
            <person name="Maumus F."/>
            <person name="Michel G."/>
            <person name="Kersting A."/>
            <person name="Lauritano C."/>
            <person name="Lohaus R."/>
            <person name="Toepel M."/>
            <person name="Tonon T."/>
            <person name="Vanneste K."/>
            <person name="Amirebrahimi M."/>
            <person name="Brakel J."/>
            <person name="Bostroem C."/>
            <person name="Chovatia M."/>
            <person name="Grimwood J."/>
            <person name="Jenkins J.W."/>
            <person name="Jueterbock A."/>
            <person name="Mraz A."/>
            <person name="Stam W.T."/>
            <person name="Tice H."/>
            <person name="Bornberg-Bauer E."/>
            <person name="Green P.J."/>
            <person name="Pearson G.A."/>
            <person name="Procaccini G."/>
            <person name="Duarte C.M."/>
            <person name="Schmutz J."/>
            <person name="Reusch T.B.H."/>
            <person name="Van de Peer Y."/>
        </authorList>
    </citation>
    <scope>NUCLEOTIDE SEQUENCE [LARGE SCALE GENOMIC DNA]</scope>
    <source>
        <strain evidence="4">cv. Finnish</strain>
    </source>
</reference>
<dbReference type="InterPro" id="IPR002528">
    <property type="entry name" value="MATE_fam"/>
</dbReference>
<evidence type="ECO:0000313" key="4">
    <source>
        <dbReference type="Proteomes" id="UP000036987"/>
    </source>
</evidence>
<dbReference type="AlphaFoldDB" id="A0A0K9Q0P7"/>
<gene>
    <name evidence="3" type="ORF">ZOSMA_123G00720</name>
</gene>
<evidence type="ECO:0000313" key="3">
    <source>
        <dbReference type="EMBL" id="KMZ74724.1"/>
    </source>
</evidence>
<protein>
    <recommendedName>
        <fullName evidence="5">MATE efflux family protein</fullName>
    </recommendedName>
</protein>
<dbReference type="OMA" id="AAFSQHM"/>
<dbReference type="OrthoDB" id="1741600at2759"/>
<organism evidence="3 4">
    <name type="scientific">Zostera marina</name>
    <name type="common">Eelgrass</name>
    <dbReference type="NCBI Taxonomy" id="29655"/>
    <lineage>
        <taxon>Eukaryota</taxon>
        <taxon>Viridiplantae</taxon>
        <taxon>Streptophyta</taxon>
        <taxon>Embryophyta</taxon>
        <taxon>Tracheophyta</taxon>
        <taxon>Spermatophyta</taxon>
        <taxon>Magnoliopsida</taxon>
        <taxon>Liliopsida</taxon>
        <taxon>Zosteraceae</taxon>
        <taxon>Zostera</taxon>
    </lineage>
</organism>
<keyword evidence="2" id="KW-0472">Membrane</keyword>
<sequence>MTMKMGIERRLMEKIPEIVAVEPITDELLLLRRYGIFLEYRYYSILILLSSTFNNAEIAVDALTISLNINGWVLMFAIAFFAGTRVRVANELGSGNGEAAKFATKVSVCTSLFIGFIFSCLIIGLQASCKSARAINRAAFSQHM</sequence>
<evidence type="ECO:0008006" key="5">
    <source>
        <dbReference type="Google" id="ProtNLM"/>
    </source>
</evidence>
<keyword evidence="2" id="KW-0812">Transmembrane</keyword>
<dbReference type="InterPro" id="IPR034904">
    <property type="entry name" value="FSCA_dom_sf"/>
</dbReference>
<proteinExistence type="inferred from homology"/>